<evidence type="ECO:0000313" key="4">
    <source>
        <dbReference type="Proteomes" id="UP001597100"/>
    </source>
</evidence>
<dbReference type="Pfam" id="PF13767">
    <property type="entry name" value="DUF4168"/>
    <property type="match status" value="2"/>
</dbReference>
<feature type="domain" description="DUF4168" evidence="2">
    <location>
        <begin position="22"/>
        <end position="74"/>
    </location>
</feature>
<evidence type="ECO:0000256" key="1">
    <source>
        <dbReference type="SAM" id="SignalP"/>
    </source>
</evidence>
<gene>
    <name evidence="3" type="ORF">ACFQ1G_05035</name>
</gene>
<proteinExistence type="predicted"/>
<reference evidence="4" key="1">
    <citation type="journal article" date="2019" name="Int. J. Syst. Evol. Microbiol.">
        <title>The Global Catalogue of Microorganisms (GCM) 10K type strain sequencing project: providing services to taxonomists for standard genome sequencing and annotation.</title>
        <authorList>
            <consortium name="The Broad Institute Genomics Platform"/>
            <consortium name="The Broad Institute Genome Sequencing Center for Infectious Disease"/>
            <person name="Wu L."/>
            <person name="Ma J."/>
        </authorList>
    </citation>
    <scope>NUCLEOTIDE SEQUENCE [LARGE SCALE GENOMIC DNA]</scope>
    <source>
        <strain evidence="4">CCUG 60898</strain>
    </source>
</reference>
<dbReference type="InterPro" id="IPR025433">
    <property type="entry name" value="DUF4168"/>
</dbReference>
<feature type="domain" description="DUF4168" evidence="2">
    <location>
        <begin position="82"/>
        <end position="141"/>
    </location>
</feature>
<evidence type="ECO:0000259" key="2">
    <source>
        <dbReference type="Pfam" id="PF13767"/>
    </source>
</evidence>
<accession>A0ABW3IDI6</accession>
<feature type="signal peptide" evidence="1">
    <location>
        <begin position="1"/>
        <end position="22"/>
    </location>
</feature>
<dbReference type="EMBL" id="JBHTJP010000032">
    <property type="protein sequence ID" value="MFD0976151.1"/>
    <property type="molecule type" value="Genomic_DNA"/>
</dbReference>
<sequence length="148" mass="17545">MCIRKIAGSLLIFILFSTPLLAQNDLPEISDSELEKFSKVFRDLRALDKEIQKNMIDIVSEEKMEIQRFNELYKQDLDPKQKLNLSEEEEIKYTRIVEEIENMQIDFQKDIEETLRNVGLSVEKYQQIATRVQIDAHLQKRLRKSIND</sequence>
<protein>
    <submittedName>
        <fullName evidence="3">DUF4168 domain-containing protein</fullName>
    </submittedName>
</protein>
<feature type="chain" id="PRO_5047186960" evidence="1">
    <location>
        <begin position="23"/>
        <end position="148"/>
    </location>
</feature>
<comment type="caution">
    <text evidence="3">The sequence shown here is derived from an EMBL/GenBank/DDBJ whole genome shotgun (WGS) entry which is preliminary data.</text>
</comment>
<keyword evidence="1" id="KW-0732">Signal</keyword>
<organism evidence="3 4">
    <name type="scientific">Salinimicrobium gaetbulicola</name>
    <dbReference type="NCBI Taxonomy" id="999702"/>
    <lineage>
        <taxon>Bacteria</taxon>
        <taxon>Pseudomonadati</taxon>
        <taxon>Bacteroidota</taxon>
        <taxon>Flavobacteriia</taxon>
        <taxon>Flavobacteriales</taxon>
        <taxon>Flavobacteriaceae</taxon>
        <taxon>Salinimicrobium</taxon>
    </lineage>
</organism>
<dbReference type="Proteomes" id="UP001597100">
    <property type="component" value="Unassembled WGS sequence"/>
</dbReference>
<evidence type="ECO:0000313" key="3">
    <source>
        <dbReference type="EMBL" id="MFD0976151.1"/>
    </source>
</evidence>
<keyword evidence="4" id="KW-1185">Reference proteome</keyword>
<dbReference type="RefSeq" id="WP_380737228.1">
    <property type="nucleotide sequence ID" value="NZ_JBHTJP010000032.1"/>
</dbReference>
<name>A0ABW3IDI6_9FLAO</name>